<keyword evidence="2" id="KW-1185">Reference proteome</keyword>
<evidence type="ECO:0000313" key="2">
    <source>
        <dbReference type="Proteomes" id="UP000240212"/>
    </source>
</evidence>
<name>A0A2P8VN96_9ENTR</name>
<sequence>MNLLFQAADEYTKYSVFMWLCWSQTDDYFLNRSDIHDHMLMIAKCSNLDHLL</sequence>
<proteinExistence type="predicted"/>
<comment type="caution">
    <text evidence="1">The sequence shown here is derived from an EMBL/GenBank/DDBJ whole genome shotgun (WGS) entry which is preliminary data.</text>
</comment>
<dbReference type="EMBL" id="PYEP01000002">
    <property type="protein sequence ID" value="PSN09015.1"/>
    <property type="molecule type" value="Genomic_DNA"/>
</dbReference>
<organism evidence="1 2">
    <name type="scientific">Siccibacter turicensis</name>
    <dbReference type="NCBI Taxonomy" id="357233"/>
    <lineage>
        <taxon>Bacteria</taxon>
        <taxon>Pseudomonadati</taxon>
        <taxon>Pseudomonadota</taxon>
        <taxon>Gammaproteobacteria</taxon>
        <taxon>Enterobacterales</taxon>
        <taxon>Enterobacteriaceae</taxon>
        <taxon>Siccibacter</taxon>
    </lineage>
</organism>
<protein>
    <submittedName>
        <fullName evidence="1">Peptidase</fullName>
    </submittedName>
</protein>
<accession>A0A2P8VN96</accession>
<evidence type="ECO:0000313" key="1">
    <source>
        <dbReference type="EMBL" id="PSN09015.1"/>
    </source>
</evidence>
<dbReference type="Proteomes" id="UP000240212">
    <property type="component" value="Unassembled WGS sequence"/>
</dbReference>
<dbReference type="AlphaFoldDB" id="A0A2P8VN96"/>
<reference evidence="1 2" key="1">
    <citation type="submission" date="2018-03" db="EMBL/GenBank/DDBJ databases">
        <title>Draft genome sequence of the first documented clinical Siccibacter turicensis isolate in Austria.</title>
        <authorList>
            <person name="Lepuschitz S."/>
            <person name="Pekard-Amenitsch S."/>
            <person name="Haunold R."/>
            <person name="Schill S."/>
            <person name="Mach R."/>
            <person name="Allerberger F."/>
            <person name="Ruppitsch W."/>
            <person name="Forsythe S.J."/>
        </authorList>
    </citation>
    <scope>NUCLEOTIDE SEQUENCE [LARGE SCALE GENOMIC DNA]</scope>
    <source>
        <strain evidence="1 2">6100069499-17</strain>
    </source>
</reference>
<gene>
    <name evidence="1" type="ORF">C7G83_06645</name>
</gene>